<reference evidence="2" key="1">
    <citation type="submission" date="2014-03" db="EMBL/GenBank/DDBJ databases">
        <title>The Genome Sequence of Puccinia striiformis f. sp. tritici PST-78.</title>
        <authorList>
            <consortium name="The Broad Institute Genome Sequencing Platform"/>
            <person name="Cuomo C."/>
            <person name="Hulbert S."/>
            <person name="Chen X."/>
            <person name="Walker B."/>
            <person name="Young S.K."/>
            <person name="Zeng Q."/>
            <person name="Gargeya S."/>
            <person name="Fitzgerald M."/>
            <person name="Haas B."/>
            <person name="Abouelleil A."/>
            <person name="Alvarado L."/>
            <person name="Arachchi H.M."/>
            <person name="Berlin A.M."/>
            <person name="Chapman S.B."/>
            <person name="Goldberg J."/>
            <person name="Griggs A."/>
            <person name="Gujja S."/>
            <person name="Hansen M."/>
            <person name="Howarth C."/>
            <person name="Imamovic A."/>
            <person name="Larimer J."/>
            <person name="McCowan C."/>
            <person name="Montmayeur A."/>
            <person name="Murphy C."/>
            <person name="Neiman D."/>
            <person name="Pearson M."/>
            <person name="Priest M."/>
            <person name="Roberts A."/>
            <person name="Saif S."/>
            <person name="Shea T."/>
            <person name="Sisk P."/>
            <person name="Sykes S."/>
            <person name="Wortman J."/>
            <person name="Nusbaum C."/>
            <person name="Birren B."/>
        </authorList>
    </citation>
    <scope>NUCLEOTIDE SEQUENCE [LARGE SCALE GENOMIC DNA]</scope>
    <source>
        <strain evidence="2">race PST-78</strain>
    </source>
</reference>
<name>A0A0L0VNT4_9BASI</name>
<dbReference type="PANTHER" id="PTHR33069">
    <property type="entry name" value="CHROMOSOME 7, WHOLE GENOME SHOTGUN SEQUENCE-RELATED"/>
    <property type="match status" value="1"/>
</dbReference>
<dbReference type="OrthoDB" id="2495413at2759"/>
<comment type="caution">
    <text evidence="1">The sequence shown here is derived from an EMBL/GenBank/DDBJ whole genome shotgun (WGS) entry which is preliminary data.</text>
</comment>
<dbReference type="EMBL" id="AJIL01000033">
    <property type="protein sequence ID" value="KNF00921.1"/>
    <property type="molecule type" value="Genomic_DNA"/>
</dbReference>
<dbReference type="Proteomes" id="UP000054564">
    <property type="component" value="Unassembled WGS sequence"/>
</dbReference>
<evidence type="ECO:0000313" key="1">
    <source>
        <dbReference type="EMBL" id="KNF00921.1"/>
    </source>
</evidence>
<dbReference type="PANTHER" id="PTHR33069:SF3">
    <property type="entry name" value="DYNEIN HEAVY CHAIN TAIL DOMAIN-CONTAINING PROTEIN"/>
    <property type="match status" value="1"/>
</dbReference>
<protein>
    <submittedName>
        <fullName evidence="1">Uncharacterized protein</fullName>
    </submittedName>
</protein>
<sequence length="418" mass="48617">MNLNTWEDWSPDRHPLDTPALPDIPEMQQLRRQADLAIEGFRRLVAKCEFQCPSTPVVLDIDRLRSKKYLLSELSNRLLPLLQRQLSSLPQALDRSNLREDTASQLALVLEIQQQIGETLDQTIHTMDDFIPGRVPEPNQTNDRHCKDLKAFRLHGLDVSIREDMRSYLIIIFKHSRKVIEELKTPTKRWPSDIGSMCSELEEIELPISWTKASELYLIWRRWRTDLYDIDHALERLTKLIIPTSTFKGEIVQVLSQPATPLGKSLIPMIRLSKLFFDKLAREGMRRKKAPFDTEMSSQQVGLLNKLVGEIGSCIDFMYEELRENVIQDFDEQDEVWHPDPPSHYSRRMNEMIDRLKTHFPTVMLLVAFYIVPSLPDINDSPAQIHFNDWFITWHTLFIVSTQNAIQAAHVFGETNPP</sequence>
<gene>
    <name evidence="1" type="ORF">PSTG_05818</name>
</gene>
<proteinExistence type="predicted"/>
<accession>A0A0L0VNT4</accession>
<organism evidence="1 2">
    <name type="scientific">Puccinia striiformis f. sp. tritici PST-78</name>
    <dbReference type="NCBI Taxonomy" id="1165861"/>
    <lineage>
        <taxon>Eukaryota</taxon>
        <taxon>Fungi</taxon>
        <taxon>Dikarya</taxon>
        <taxon>Basidiomycota</taxon>
        <taxon>Pucciniomycotina</taxon>
        <taxon>Pucciniomycetes</taxon>
        <taxon>Pucciniales</taxon>
        <taxon>Pucciniaceae</taxon>
        <taxon>Puccinia</taxon>
    </lineage>
</organism>
<dbReference type="AlphaFoldDB" id="A0A0L0VNT4"/>
<evidence type="ECO:0000313" key="2">
    <source>
        <dbReference type="Proteomes" id="UP000054564"/>
    </source>
</evidence>
<keyword evidence="2" id="KW-1185">Reference proteome</keyword>